<evidence type="ECO:0000313" key="3">
    <source>
        <dbReference type="Proteomes" id="UP000272428"/>
    </source>
</evidence>
<keyword evidence="1" id="KW-0472">Membrane</keyword>
<dbReference type="EMBL" id="RBXB01000002">
    <property type="protein sequence ID" value="RKS98269.1"/>
    <property type="molecule type" value="Genomic_DNA"/>
</dbReference>
<feature type="transmembrane region" description="Helical" evidence="1">
    <location>
        <begin position="40"/>
        <end position="63"/>
    </location>
</feature>
<keyword evidence="1" id="KW-1133">Transmembrane helix</keyword>
<organism evidence="2 3">
    <name type="scientific">Chryseobacterium defluvii</name>
    <dbReference type="NCBI Taxonomy" id="160396"/>
    <lineage>
        <taxon>Bacteria</taxon>
        <taxon>Pseudomonadati</taxon>
        <taxon>Bacteroidota</taxon>
        <taxon>Flavobacteriia</taxon>
        <taxon>Flavobacteriales</taxon>
        <taxon>Weeksellaceae</taxon>
        <taxon>Chryseobacterium group</taxon>
        <taxon>Chryseobacterium</taxon>
    </lineage>
</organism>
<evidence type="ECO:0000313" key="2">
    <source>
        <dbReference type="EMBL" id="RKS98269.1"/>
    </source>
</evidence>
<dbReference type="RefSeq" id="WP_121461976.1">
    <property type="nucleotide sequence ID" value="NZ_RBXB01000002.1"/>
</dbReference>
<proteinExistence type="predicted"/>
<name>A0A495SF76_9FLAO</name>
<accession>A0A495SF76</accession>
<reference evidence="2 3" key="1">
    <citation type="submission" date="2018-10" db="EMBL/GenBank/DDBJ databases">
        <title>Genomic Encyclopedia of Archaeal and Bacterial Type Strains, Phase II (KMG-II): from individual species to whole genera.</title>
        <authorList>
            <person name="Goeker M."/>
        </authorList>
    </citation>
    <scope>NUCLEOTIDE SEQUENCE [LARGE SCALE GENOMIC DNA]</scope>
    <source>
        <strain evidence="2 3">DSM 14219</strain>
    </source>
</reference>
<protein>
    <submittedName>
        <fullName evidence="2">Uncharacterized protein</fullName>
    </submittedName>
</protein>
<comment type="caution">
    <text evidence="2">The sequence shown here is derived from an EMBL/GenBank/DDBJ whole genome shotgun (WGS) entry which is preliminary data.</text>
</comment>
<dbReference type="Proteomes" id="UP000272428">
    <property type="component" value="Unassembled WGS sequence"/>
</dbReference>
<evidence type="ECO:0000256" key="1">
    <source>
        <dbReference type="SAM" id="Phobius"/>
    </source>
</evidence>
<keyword evidence="1" id="KW-0812">Transmembrane</keyword>
<dbReference type="AlphaFoldDB" id="A0A495SF76"/>
<sequence>MTVRNSILVYRYVKMVSLILLIIKGIDFTSPLTFNTIIKIVFILGASYILSELFGFLLIKLLISFSKYPVILSKCFEKISYFHKDSNLQKIPFVIETFLKDNELNTTIDIHTFKDVYYLEFSESGLSYKGKSLQWKNVVSWKYKRMSKGRNNIDDIVFTYKNENNQIQNMNLNSYEMQIFSYELLIMTVAFYFK</sequence>
<feature type="transmembrane region" description="Helical" evidence="1">
    <location>
        <begin position="12"/>
        <end position="34"/>
    </location>
</feature>
<gene>
    <name evidence="2" type="ORF">BCF58_2410</name>
</gene>
<keyword evidence="3" id="KW-1185">Reference proteome</keyword>